<evidence type="ECO:0000313" key="1">
    <source>
        <dbReference type="EMBL" id="MBV6342026.1"/>
    </source>
</evidence>
<reference evidence="1 2" key="1">
    <citation type="journal article" date="2020" name="J Geophys Res Biogeosci">
        <title>Magnetotaxis as an Adaptation to Enable Bacterial Shuttling of Microbial Sulfur and Sulfur Cycling Across Aquatic Oxic#Anoxic Interfaces.</title>
        <authorList>
            <person name="Li J."/>
            <person name="Liu P."/>
            <person name="Wang J."/>
            <person name="Roberts A.P."/>
            <person name="Pan Y."/>
        </authorList>
    </citation>
    <scope>NUCLEOTIDE SEQUENCE [LARGE SCALE GENOMIC DNA]</scope>
    <source>
        <strain evidence="1 2">MYR-1_YQ</strain>
    </source>
</reference>
<name>A0ABS6RZR0_9BACT</name>
<evidence type="ECO:0008006" key="3">
    <source>
        <dbReference type="Google" id="ProtNLM"/>
    </source>
</evidence>
<protein>
    <recommendedName>
        <fullName evidence="3">Terminase</fullName>
    </recommendedName>
</protein>
<proteinExistence type="predicted"/>
<organism evidence="1 2">
    <name type="scientific">Candidatus Magnetobacterium casense</name>
    <dbReference type="NCBI Taxonomy" id="1455061"/>
    <lineage>
        <taxon>Bacteria</taxon>
        <taxon>Pseudomonadati</taxon>
        <taxon>Nitrospirota</taxon>
        <taxon>Thermodesulfovibrionia</taxon>
        <taxon>Thermodesulfovibrionales</taxon>
        <taxon>Candidatus Magnetobacteriaceae</taxon>
        <taxon>Candidatus Magnetobacterium</taxon>
    </lineage>
</organism>
<comment type="caution">
    <text evidence="1">The sequence shown here is derived from an EMBL/GenBank/DDBJ whole genome shotgun (WGS) entry which is preliminary data.</text>
</comment>
<dbReference type="RefSeq" id="WP_218252655.1">
    <property type="nucleotide sequence ID" value="NZ_JABXWD010000184.1"/>
</dbReference>
<gene>
    <name evidence="1" type="ORF">HWQ67_10555</name>
</gene>
<dbReference type="EMBL" id="JABXWD010000184">
    <property type="protein sequence ID" value="MBV6342026.1"/>
    <property type="molecule type" value="Genomic_DNA"/>
</dbReference>
<keyword evidence="2" id="KW-1185">Reference proteome</keyword>
<sequence>MIDNAKRIMGDKALAQRLLNSFELFSLLTLFVQTQDNRLIPFRLNPIQRLLECIVGEIKSQGRPVRLVILKARREGVSTWVAGRFYWLTSLNGNTHSYIITHHPNATNAIFSMTWRFYDTCVGEFTVDGVSVRVRPTTRYKSKREIYFDELGSSIQVLTAGSRYGTRGGTGHYLHFSEGGFYESSTAKDTFISALQCVPDLPNTEVIIESTANGVGGEFYERFYDCRYRYEIGINDIGNVVYTESINESMPESNIWTSVFIPWFAFPDYVADAARFQQGAPKDDDELQLQHQHNLTDRQLSWRRNAISNRCGGDVRMFHQEYPSNPHEAFITTGTHVFDLPAIESLMSQAKEPIQRYDFIGASFIARKDGKLHVWSEPIPYRKYVASADVSEGLHTGDFSSVDVIDYLTGEQVAHWHGKTAPDELAHLCMELGKMYNHAYLAIENNNHGLVTVLKCTELRYPNLHRDSVSKPGFTTTFQSKSLAINHLISLIRQGASGIVSRHTLEEMLHYQIDIKGRTNAAPGKHDDRIMSYAIAQYIRHTIAGTVFQGQVQSGGYVLPAQKNYRPATSAGY</sequence>
<evidence type="ECO:0000313" key="2">
    <source>
        <dbReference type="Proteomes" id="UP001196980"/>
    </source>
</evidence>
<dbReference type="Proteomes" id="UP001196980">
    <property type="component" value="Unassembled WGS sequence"/>
</dbReference>
<accession>A0ABS6RZR0</accession>